<reference evidence="1 2" key="1">
    <citation type="journal article" date="2018" name="Sci. Rep.">
        <title>Genomic signatures of local adaptation to the degree of environmental predictability in rotifers.</title>
        <authorList>
            <person name="Franch-Gras L."/>
            <person name="Hahn C."/>
            <person name="Garcia-Roger E.M."/>
            <person name="Carmona M.J."/>
            <person name="Serra M."/>
            <person name="Gomez A."/>
        </authorList>
    </citation>
    <scope>NUCLEOTIDE SEQUENCE [LARGE SCALE GENOMIC DNA]</scope>
    <source>
        <strain evidence="1">HYR1</strain>
    </source>
</reference>
<name>A0A3M7S5D3_BRAPC</name>
<sequence length="59" mass="6966">MIKIKTWSNETPLAIVHILKESETDIRITKMEFSKPDFDCKITEDVSCFLIRFMALKIF</sequence>
<gene>
    <name evidence="1" type="ORF">BpHYR1_022321</name>
</gene>
<keyword evidence="2" id="KW-1185">Reference proteome</keyword>
<organism evidence="1 2">
    <name type="scientific">Brachionus plicatilis</name>
    <name type="common">Marine rotifer</name>
    <name type="synonym">Brachionus muelleri</name>
    <dbReference type="NCBI Taxonomy" id="10195"/>
    <lineage>
        <taxon>Eukaryota</taxon>
        <taxon>Metazoa</taxon>
        <taxon>Spiralia</taxon>
        <taxon>Gnathifera</taxon>
        <taxon>Rotifera</taxon>
        <taxon>Eurotatoria</taxon>
        <taxon>Monogononta</taxon>
        <taxon>Pseudotrocha</taxon>
        <taxon>Ploima</taxon>
        <taxon>Brachionidae</taxon>
        <taxon>Brachionus</taxon>
    </lineage>
</organism>
<evidence type="ECO:0000313" key="2">
    <source>
        <dbReference type="Proteomes" id="UP000276133"/>
    </source>
</evidence>
<dbReference type="Proteomes" id="UP000276133">
    <property type="component" value="Unassembled WGS sequence"/>
</dbReference>
<accession>A0A3M7S5D3</accession>
<proteinExistence type="predicted"/>
<evidence type="ECO:0000313" key="1">
    <source>
        <dbReference type="EMBL" id="RNA30855.1"/>
    </source>
</evidence>
<dbReference type="EMBL" id="REGN01002033">
    <property type="protein sequence ID" value="RNA30855.1"/>
    <property type="molecule type" value="Genomic_DNA"/>
</dbReference>
<comment type="caution">
    <text evidence="1">The sequence shown here is derived from an EMBL/GenBank/DDBJ whole genome shotgun (WGS) entry which is preliminary data.</text>
</comment>
<dbReference type="AlphaFoldDB" id="A0A3M7S5D3"/>
<protein>
    <submittedName>
        <fullName evidence="1">Uncharacterized protein</fullName>
    </submittedName>
</protein>